<gene>
    <name evidence="10" type="ORF">D6D13_07162</name>
</gene>
<feature type="transmembrane region" description="Helical" evidence="9">
    <location>
        <begin position="21"/>
        <end position="48"/>
    </location>
</feature>
<comment type="similarity">
    <text evidence="2">Belongs to the SYS1 family.</text>
</comment>
<name>A0A4S9CGX1_AURPU</name>
<feature type="transmembrane region" description="Helical" evidence="9">
    <location>
        <begin position="96"/>
        <end position="117"/>
    </location>
</feature>
<sequence length="231" mass="25683">MPRRRRPARPGALADLAPKRILAQIVVLQLLYYAVAAALILFTTLVAGRDVTADLLLSWRTVRSDVTTGWMLGLCWMMDSLICVIFLLLFIARSKLVPDFAITIHVINLVVTTFYTKELPTQIFWWGLQFCSTGLMIFLGVWACQWRELKPISFGGKGKQPATASDPAAVEEGGGFAREDAMEALDNRLSIVYVSFAVTQEHEDRILTRVYAVSKGQPDVDHLIVIAGGEQ</sequence>
<evidence type="ECO:0000256" key="8">
    <source>
        <dbReference type="ARBA" id="ARBA00023136"/>
    </source>
</evidence>
<dbReference type="GO" id="GO:0000139">
    <property type="term" value="C:Golgi membrane"/>
    <property type="evidence" value="ECO:0007669"/>
    <property type="project" value="UniProtKB-SubCell"/>
</dbReference>
<evidence type="ECO:0000256" key="9">
    <source>
        <dbReference type="SAM" id="Phobius"/>
    </source>
</evidence>
<dbReference type="GO" id="GO:0006895">
    <property type="term" value="P:Golgi to endosome transport"/>
    <property type="evidence" value="ECO:0007669"/>
    <property type="project" value="TreeGrafter"/>
</dbReference>
<keyword evidence="3" id="KW-0813">Transport</keyword>
<dbReference type="GO" id="GO:0005829">
    <property type="term" value="C:cytosol"/>
    <property type="evidence" value="ECO:0007669"/>
    <property type="project" value="GOC"/>
</dbReference>
<dbReference type="AlphaFoldDB" id="A0A4S9CGX1"/>
<feature type="transmembrane region" description="Helical" evidence="9">
    <location>
        <begin position="123"/>
        <end position="144"/>
    </location>
</feature>
<accession>A0A4S9CGX1</accession>
<evidence type="ECO:0000256" key="3">
    <source>
        <dbReference type="ARBA" id="ARBA00022448"/>
    </source>
</evidence>
<evidence type="ECO:0000256" key="4">
    <source>
        <dbReference type="ARBA" id="ARBA00022692"/>
    </source>
</evidence>
<evidence type="ECO:0000256" key="2">
    <source>
        <dbReference type="ARBA" id="ARBA00008160"/>
    </source>
</evidence>
<evidence type="ECO:0000256" key="1">
    <source>
        <dbReference type="ARBA" id="ARBA00004653"/>
    </source>
</evidence>
<keyword evidence="5" id="KW-0653">Protein transport</keyword>
<dbReference type="PANTHER" id="PTHR12952:SF0">
    <property type="entry name" value="PROTEIN SYS1 HOMOLOG"/>
    <property type="match status" value="1"/>
</dbReference>
<dbReference type="EMBL" id="QZAS01000027">
    <property type="protein sequence ID" value="THX05510.1"/>
    <property type="molecule type" value="Genomic_DNA"/>
</dbReference>
<keyword evidence="6 9" id="KW-1133">Transmembrane helix</keyword>
<dbReference type="Pfam" id="PF09801">
    <property type="entry name" value="SYS1"/>
    <property type="match status" value="1"/>
</dbReference>
<dbReference type="PANTHER" id="PTHR12952">
    <property type="entry name" value="SYS1"/>
    <property type="match status" value="1"/>
</dbReference>
<dbReference type="GO" id="GO:0043001">
    <property type="term" value="P:Golgi to plasma membrane protein transport"/>
    <property type="evidence" value="ECO:0007669"/>
    <property type="project" value="TreeGrafter"/>
</dbReference>
<evidence type="ECO:0008006" key="11">
    <source>
        <dbReference type="Google" id="ProtNLM"/>
    </source>
</evidence>
<protein>
    <recommendedName>
        <fullName evidence="11">Integral membrane protein</fullName>
    </recommendedName>
</protein>
<evidence type="ECO:0000256" key="6">
    <source>
        <dbReference type="ARBA" id="ARBA00022989"/>
    </source>
</evidence>
<comment type="caution">
    <text evidence="10">The sequence shown here is derived from an EMBL/GenBank/DDBJ whole genome shotgun (WGS) entry which is preliminary data.</text>
</comment>
<keyword evidence="8 9" id="KW-0472">Membrane</keyword>
<keyword evidence="4 9" id="KW-0812">Transmembrane</keyword>
<comment type="subcellular location">
    <subcellularLocation>
        <location evidence="1">Golgi apparatus membrane</location>
        <topology evidence="1">Multi-pass membrane protein</topology>
    </subcellularLocation>
</comment>
<proteinExistence type="inferred from homology"/>
<feature type="transmembrane region" description="Helical" evidence="9">
    <location>
        <begin position="68"/>
        <end position="89"/>
    </location>
</feature>
<dbReference type="GO" id="GO:0005802">
    <property type="term" value="C:trans-Golgi network"/>
    <property type="evidence" value="ECO:0007669"/>
    <property type="project" value="TreeGrafter"/>
</dbReference>
<dbReference type="GO" id="GO:0034067">
    <property type="term" value="P:protein localization to Golgi apparatus"/>
    <property type="evidence" value="ECO:0007669"/>
    <property type="project" value="TreeGrafter"/>
</dbReference>
<keyword evidence="7" id="KW-0333">Golgi apparatus</keyword>
<evidence type="ECO:0000256" key="7">
    <source>
        <dbReference type="ARBA" id="ARBA00023034"/>
    </source>
</evidence>
<dbReference type="InterPro" id="IPR019185">
    <property type="entry name" value="Integral_membrane_SYS1-rel"/>
</dbReference>
<reference evidence="10" key="1">
    <citation type="submission" date="2018-10" db="EMBL/GenBank/DDBJ databases">
        <title>Fifty Aureobasidium pullulans genomes reveal a recombining polyextremotolerant generalist.</title>
        <authorList>
            <person name="Gostincar C."/>
            <person name="Turk M."/>
            <person name="Zajc J."/>
            <person name="Gunde-Cimerman N."/>
        </authorList>
    </citation>
    <scope>NUCLEOTIDE SEQUENCE [LARGE SCALE GENOMIC DNA]</scope>
    <source>
        <strain evidence="10">EXF-10085</strain>
    </source>
</reference>
<organism evidence="10">
    <name type="scientific">Aureobasidium pullulans</name>
    <name type="common">Black yeast</name>
    <name type="synonym">Pullularia pullulans</name>
    <dbReference type="NCBI Taxonomy" id="5580"/>
    <lineage>
        <taxon>Eukaryota</taxon>
        <taxon>Fungi</taxon>
        <taxon>Dikarya</taxon>
        <taxon>Ascomycota</taxon>
        <taxon>Pezizomycotina</taxon>
        <taxon>Dothideomycetes</taxon>
        <taxon>Dothideomycetidae</taxon>
        <taxon>Dothideales</taxon>
        <taxon>Saccotheciaceae</taxon>
        <taxon>Aureobasidium</taxon>
    </lineage>
</organism>
<evidence type="ECO:0000256" key="5">
    <source>
        <dbReference type="ARBA" id="ARBA00022927"/>
    </source>
</evidence>
<evidence type="ECO:0000313" key="10">
    <source>
        <dbReference type="EMBL" id="THX05510.1"/>
    </source>
</evidence>